<dbReference type="Proteomes" id="UP000799640">
    <property type="component" value="Unassembled WGS sequence"/>
</dbReference>
<dbReference type="EMBL" id="ML996699">
    <property type="protein sequence ID" value="KAF2398580.1"/>
    <property type="molecule type" value="Genomic_DNA"/>
</dbReference>
<evidence type="ECO:0000313" key="4">
    <source>
        <dbReference type="Proteomes" id="UP000799640"/>
    </source>
</evidence>
<feature type="domain" description="Nephrocystin 3-like N-terminal" evidence="2">
    <location>
        <begin position="6"/>
        <end position="119"/>
    </location>
</feature>
<dbReference type="OrthoDB" id="4772757at2759"/>
<organism evidence="3 4">
    <name type="scientific">Trichodelitschia bisporula</name>
    <dbReference type="NCBI Taxonomy" id="703511"/>
    <lineage>
        <taxon>Eukaryota</taxon>
        <taxon>Fungi</taxon>
        <taxon>Dikarya</taxon>
        <taxon>Ascomycota</taxon>
        <taxon>Pezizomycotina</taxon>
        <taxon>Dothideomycetes</taxon>
        <taxon>Dothideomycetes incertae sedis</taxon>
        <taxon>Phaeotrichales</taxon>
        <taxon>Phaeotrichaceae</taxon>
        <taxon>Trichodelitschia</taxon>
    </lineage>
</organism>
<proteinExistence type="predicted"/>
<dbReference type="PANTHER" id="PTHR10039">
    <property type="entry name" value="AMELOGENIN"/>
    <property type="match status" value="1"/>
</dbReference>
<dbReference type="Pfam" id="PF24883">
    <property type="entry name" value="NPHP3_N"/>
    <property type="match status" value="1"/>
</dbReference>
<accession>A0A6G1HRD3</accession>
<gene>
    <name evidence="3" type="ORF">EJ06DRAFT_84240</name>
</gene>
<dbReference type="AlphaFoldDB" id="A0A6G1HRD3"/>
<evidence type="ECO:0000259" key="2">
    <source>
        <dbReference type="Pfam" id="PF24883"/>
    </source>
</evidence>
<dbReference type="InterPro" id="IPR056884">
    <property type="entry name" value="NPHP3-like_N"/>
</dbReference>
<evidence type="ECO:0000313" key="3">
    <source>
        <dbReference type="EMBL" id="KAF2398580.1"/>
    </source>
</evidence>
<reference evidence="3" key="1">
    <citation type="journal article" date="2020" name="Stud. Mycol.">
        <title>101 Dothideomycetes genomes: a test case for predicting lifestyles and emergence of pathogens.</title>
        <authorList>
            <person name="Haridas S."/>
            <person name="Albert R."/>
            <person name="Binder M."/>
            <person name="Bloem J."/>
            <person name="Labutti K."/>
            <person name="Salamov A."/>
            <person name="Andreopoulos B."/>
            <person name="Baker S."/>
            <person name="Barry K."/>
            <person name="Bills G."/>
            <person name="Bluhm B."/>
            <person name="Cannon C."/>
            <person name="Castanera R."/>
            <person name="Culley D."/>
            <person name="Daum C."/>
            <person name="Ezra D."/>
            <person name="Gonzalez J."/>
            <person name="Henrissat B."/>
            <person name="Kuo A."/>
            <person name="Liang C."/>
            <person name="Lipzen A."/>
            <person name="Lutzoni F."/>
            <person name="Magnuson J."/>
            <person name="Mondo S."/>
            <person name="Nolan M."/>
            <person name="Ohm R."/>
            <person name="Pangilinan J."/>
            <person name="Park H.-J."/>
            <person name="Ramirez L."/>
            <person name="Alfaro M."/>
            <person name="Sun H."/>
            <person name="Tritt A."/>
            <person name="Yoshinaga Y."/>
            <person name="Zwiers L.-H."/>
            <person name="Turgeon B."/>
            <person name="Goodwin S."/>
            <person name="Spatafora J."/>
            <person name="Crous P."/>
            <person name="Grigoriev I."/>
        </authorList>
    </citation>
    <scope>NUCLEOTIDE SEQUENCE</scope>
    <source>
        <strain evidence="3">CBS 262.69</strain>
    </source>
</reference>
<evidence type="ECO:0000256" key="1">
    <source>
        <dbReference type="ARBA" id="ARBA00022737"/>
    </source>
</evidence>
<keyword evidence="4" id="KW-1185">Reference proteome</keyword>
<name>A0A6G1HRD3_9PEZI</name>
<dbReference type="PANTHER" id="PTHR10039:SF15">
    <property type="entry name" value="NACHT DOMAIN-CONTAINING PROTEIN"/>
    <property type="match status" value="1"/>
</dbReference>
<keyword evidence="1" id="KW-0677">Repeat</keyword>
<protein>
    <recommendedName>
        <fullName evidence="2">Nephrocystin 3-like N-terminal domain-containing protein</fullName>
    </recommendedName>
</protein>
<sequence length="222" mass="24914">MASEPQEGLAYMYCQHTLKATQTGINVLGSILAQLLKQRMQFPDVEEQLCACHKKDARLGPNELKALLCKVCTSCPRTYLFIDAMDELEETVRRDILRALRTCSISVESLSVRIFLTGRQCIKTTVENYLTGGPSITVSAREDDVKQAIHSEINASDPNQMDEQLRIEIQEKVIQRANGLFLLPILQIRAVFQDQTLADRSTALESLPETLEDAFAQTLARI</sequence>